<dbReference type="RefSeq" id="WP_074241792.1">
    <property type="nucleotide sequence ID" value="NZ_FSRA01000002.1"/>
</dbReference>
<name>A0A1N6JUC8_9BACT</name>
<dbReference type="InterPro" id="IPR001789">
    <property type="entry name" value="Sig_transdc_resp-reg_receiver"/>
</dbReference>
<dbReference type="GO" id="GO:0003677">
    <property type="term" value="F:DNA binding"/>
    <property type="evidence" value="ECO:0007669"/>
    <property type="project" value="UniProtKB-KW"/>
</dbReference>
<protein>
    <submittedName>
        <fullName evidence="4">DNA-binding response regulator, LytR/AlgR family</fullName>
    </submittedName>
</protein>
<dbReference type="Pfam" id="PF00072">
    <property type="entry name" value="Response_reg"/>
    <property type="match status" value="1"/>
</dbReference>
<dbReference type="GO" id="GO:0000156">
    <property type="term" value="F:phosphorelay response regulator activity"/>
    <property type="evidence" value="ECO:0007669"/>
    <property type="project" value="InterPro"/>
</dbReference>
<evidence type="ECO:0000259" key="2">
    <source>
        <dbReference type="PROSITE" id="PS50110"/>
    </source>
</evidence>
<dbReference type="PANTHER" id="PTHR37299:SF1">
    <property type="entry name" value="STAGE 0 SPORULATION PROTEIN A HOMOLOG"/>
    <property type="match status" value="1"/>
</dbReference>
<dbReference type="PROSITE" id="PS50110">
    <property type="entry name" value="RESPONSE_REGULATORY"/>
    <property type="match status" value="1"/>
</dbReference>
<feature type="modified residue" description="4-aspartylphosphate" evidence="1">
    <location>
        <position position="55"/>
    </location>
</feature>
<gene>
    <name evidence="4" type="ORF">SAMN04488055_4459</name>
</gene>
<dbReference type="SMART" id="SM00448">
    <property type="entry name" value="REC"/>
    <property type="match status" value="1"/>
</dbReference>
<evidence type="ECO:0000313" key="4">
    <source>
        <dbReference type="EMBL" id="SIO47964.1"/>
    </source>
</evidence>
<dbReference type="InterPro" id="IPR046947">
    <property type="entry name" value="LytR-like"/>
</dbReference>
<dbReference type="InterPro" id="IPR007492">
    <property type="entry name" value="LytTR_DNA-bd_dom"/>
</dbReference>
<feature type="domain" description="HTH LytTR-type" evidence="3">
    <location>
        <begin position="128"/>
        <end position="226"/>
    </location>
</feature>
<dbReference type="STRING" id="536979.SAMN04488055_4459"/>
<dbReference type="Gene3D" id="2.40.50.1020">
    <property type="entry name" value="LytTr DNA-binding domain"/>
    <property type="match status" value="1"/>
</dbReference>
<reference evidence="5" key="1">
    <citation type="submission" date="2016-11" db="EMBL/GenBank/DDBJ databases">
        <authorList>
            <person name="Varghese N."/>
            <person name="Submissions S."/>
        </authorList>
    </citation>
    <scope>NUCLEOTIDE SEQUENCE [LARGE SCALE GENOMIC DNA]</scope>
    <source>
        <strain evidence="5">DSM 24787</strain>
    </source>
</reference>
<dbReference type="EMBL" id="FSRA01000002">
    <property type="protein sequence ID" value="SIO47964.1"/>
    <property type="molecule type" value="Genomic_DNA"/>
</dbReference>
<dbReference type="SUPFAM" id="SSF52172">
    <property type="entry name" value="CheY-like"/>
    <property type="match status" value="1"/>
</dbReference>
<organism evidence="4 5">
    <name type="scientific">Chitinophaga niabensis</name>
    <dbReference type="NCBI Taxonomy" id="536979"/>
    <lineage>
        <taxon>Bacteria</taxon>
        <taxon>Pseudomonadati</taxon>
        <taxon>Bacteroidota</taxon>
        <taxon>Chitinophagia</taxon>
        <taxon>Chitinophagales</taxon>
        <taxon>Chitinophagaceae</taxon>
        <taxon>Chitinophaga</taxon>
    </lineage>
</organism>
<accession>A0A1N6JUC8</accession>
<dbReference type="Gene3D" id="3.40.50.2300">
    <property type="match status" value="1"/>
</dbReference>
<dbReference type="SMART" id="SM00850">
    <property type="entry name" value="LytTR"/>
    <property type="match status" value="1"/>
</dbReference>
<feature type="domain" description="Response regulatory" evidence="2">
    <location>
        <begin position="4"/>
        <end position="115"/>
    </location>
</feature>
<proteinExistence type="predicted"/>
<sequence>MNIRCIIVDDEPLAREGMELLVKDISFLQLVAQCSNAMEANEVLVAEKIDLMFLDIQMPRIRGIDFLKSLTVKPLVIITTAYPNYALEGFELNVLDYLVKPITPERFLQSVNRARALFTDTPAPADHLFIKTGHGFEKIAYAEILFIEGAQNYITIHTAKGKYMTLATIKSAENQLPPGKFLRVHKSYIVAADKIQAFSGNEITSGTHKIPVSKNHRDELMKLIDQRLIRK</sequence>
<keyword evidence="5" id="KW-1185">Reference proteome</keyword>
<dbReference type="OrthoDB" id="9787344at2"/>
<keyword evidence="1" id="KW-0597">Phosphoprotein</keyword>
<evidence type="ECO:0000256" key="1">
    <source>
        <dbReference type="PROSITE-ProRule" id="PRU00169"/>
    </source>
</evidence>
<keyword evidence="4" id="KW-0238">DNA-binding</keyword>
<dbReference type="PROSITE" id="PS50930">
    <property type="entry name" value="HTH_LYTTR"/>
    <property type="match status" value="1"/>
</dbReference>
<dbReference type="AlphaFoldDB" id="A0A1N6JUC8"/>
<evidence type="ECO:0000259" key="3">
    <source>
        <dbReference type="PROSITE" id="PS50930"/>
    </source>
</evidence>
<dbReference type="PANTHER" id="PTHR37299">
    <property type="entry name" value="TRANSCRIPTIONAL REGULATOR-RELATED"/>
    <property type="match status" value="1"/>
</dbReference>
<dbReference type="InterPro" id="IPR011006">
    <property type="entry name" value="CheY-like_superfamily"/>
</dbReference>
<evidence type="ECO:0000313" key="5">
    <source>
        <dbReference type="Proteomes" id="UP000185003"/>
    </source>
</evidence>
<dbReference type="Pfam" id="PF04397">
    <property type="entry name" value="LytTR"/>
    <property type="match status" value="1"/>
</dbReference>
<dbReference type="Proteomes" id="UP000185003">
    <property type="component" value="Unassembled WGS sequence"/>
</dbReference>